<dbReference type="GO" id="GO:0006412">
    <property type="term" value="P:translation"/>
    <property type="evidence" value="ECO:0007669"/>
    <property type="project" value="UniProtKB-UniRule"/>
</dbReference>
<dbReference type="SUPFAM" id="SSF50715">
    <property type="entry name" value="Ribosomal protein L25-like"/>
    <property type="match status" value="1"/>
</dbReference>
<dbReference type="GO" id="GO:0003735">
    <property type="term" value="F:structural constituent of ribosome"/>
    <property type="evidence" value="ECO:0007669"/>
    <property type="project" value="InterPro"/>
</dbReference>
<comment type="similarity">
    <text evidence="5">Belongs to the bacterial ribosomal protein bL25 family. CTC subfamily.</text>
</comment>
<dbReference type="Pfam" id="PF01386">
    <property type="entry name" value="Ribosomal_L25p"/>
    <property type="match status" value="1"/>
</dbReference>
<feature type="compositionally biased region" description="Acidic residues" evidence="6">
    <location>
        <begin position="188"/>
        <end position="198"/>
    </location>
</feature>
<dbReference type="RefSeq" id="WP_070640221.1">
    <property type="nucleotide sequence ID" value="NZ_CACRSW010000001.1"/>
</dbReference>
<evidence type="ECO:0000256" key="4">
    <source>
        <dbReference type="ARBA" id="ARBA00023274"/>
    </source>
</evidence>
<evidence type="ECO:0000256" key="2">
    <source>
        <dbReference type="ARBA" id="ARBA00022884"/>
    </source>
</evidence>
<comment type="function">
    <text evidence="5">This is one of the proteins that binds to the 5S RNA in the ribosome where it forms part of the central protuberance.</text>
</comment>
<comment type="subunit">
    <text evidence="5">Part of the 50S ribosomal subunit; part of the 5S rRNA/L5/L18/L25 subcomplex. Contacts the 5S rRNA. Binds to the 5S rRNA independently of L5 and L18.</text>
</comment>
<dbReference type="InterPro" id="IPR037121">
    <property type="entry name" value="Ribosomal_bL25_C"/>
</dbReference>
<dbReference type="Gene3D" id="2.40.240.10">
    <property type="entry name" value="Ribosomal Protein L25, Chain P"/>
    <property type="match status" value="1"/>
</dbReference>
<sequence>MADIVLNSEKREAVGKNKVNKLRQQAIVPGVVYAKDKENINVQFTSRDFEKVLSQAGTTTIIDLDIDGEKVPVLIKDYQMHPFKSQFFHVDFQAINAKEAIRVSVPVYLNGRDDIRVEPSVLVQNIDTVEVECLPMYIPQYAELEVTDMQIGDSFTVADFDIAKDENINILLEADEVVCSLQEPQEEVVVDEDSEGELAADVPTVNETEEKEDEE</sequence>
<gene>
    <name evidence="5 9" type="primary">ctc</name>
    <name evidence="5" type="synonym">rplY</name>
    <name evidence="9" type="ORF">AVLFYP127_00199</name>
</gene>
<accession>A0A6N2R3G8</accession>
<keyword evidence="1 5" id="KW-0699">rRNA-binding</keyword>
<keyword evidence="2 5" id="KW-0694">RNA-binding</keyword>
<feature type="domain" description="Large ribosomal subunit protein bL25 L25" evidence="7">
    <location>
        <begin position="6"/>
        <end position="92"/>
    </location>
</feature>
<keyword evidence="4 5" id="KW-0687">Ribonucleoprotein</keyword>
<feature type="region of interest" description="Disordered" evidence="6">
    <location>
        <begin position="188"/>
        <end position="215"/>
    </location>
</feature>
<dbReference type="GO" id="GO:0022625">
    <property type="term" value="C:cytosolic large ribosomal subunit"/>
    <property type="evidence" value="ECO:0007669"/>
    <property type="project" value="TreeGrafter"/>
</dbReference>
<dbReference type="GO" id="GO:0008097">
    <property type="term" value="F:5S rRNA binding"/>
    <property type="evidence" value="ECO:0007669"/>
    <property type="project" value="InterPro"/>
</dbReference>
<keyword evidence="3 5" id="KW-0689">Ribosomal protein</keyword>
<dbReference type="PANTHER" id="PTHR33284">
    <property type="entry name" value="RIBOSOMAL PROTEIN L25/GLN-TRNA SYNTHETASE, ANTI-CODON-BINDING DOMAIN-CONTAINING PROTEIN"/>
    <property type="match status" value="1"/>
</dbReference>
<evidence type="ECO:0000256" key="1">
    <source>
        <dbReference type="ARBA" id="ARBA00022730"/>
    </source>
</evidence>
<dbReference type="InterPro" id="IPR001021">
    <property type="entry name" value="Ribosomal_bL25_long"/>
</dbReference>
<dbReference type="CDD" id="cd00495">
    <property type="entry name" value="Ribosomal_L25_TL5_CTC"/>
    <property type="match status" value="1"/>
</dbReference>
<dbReference type="AlphaFoldDB" id="A0A6N2R3G8"/>
<dbReference type="InterPro" id="IPR029751">
    <property type="entry name" value="Ribosomal_L25_dom"/>
</dbReference>
<dbReference type="EMBL" id="CACRSW010000001">
    <property type="protein sequence ID" value="VYS75402.1"/>
    <property type="molecule type" value="Genomic_DNA"/>
</dbReference>
<feature type="domain" description="Large ribosomal subunit protein bL25 beta" evidence="8">
    <location>
        <begin position="101"/>
        <end position="185"/>
    </location>
</feature>
<name>A0A6N2R3G8_9FIRM</name>
<proteinExistence type="inferred from homology"/>
<evidence type="ECO:0000313" key="9">
    <source>
        <dbReference type="EMBL" id="VYS75402.1"/>
    </source>
</evidence>
<dbReference type="Gene3D" id="2.170.120.20">
    <property type="entry name" value="Ribosomal protein L25, beta domain"/>
    <property type="match status" value="1"/>
</dbReference>
<dbReference type="InterPro" id="IPR020057">
    <property type="entry name" value="Ribosomal_bL25_b-dom"/>
</dbReference>
<protein>
    <recommendedName>
        <fullName evidence="5">Large ribosomal subunit protein bL25</fullName>
    </recommendedName>
    <alternativeName>
        <fullName evidence="5">General stress protein CTC</fullName>
    </alternativeName>
</protein>
<reference evidence="9" key="1">
    <citation type="submission" date="2019-11" db="EMBL/GenBank/DDBJ databases">
        <authorList>
            <person name="Feng L."/>
        </authorList>
    </citation>
    <scope>NUCLEOTIDE SEQUENCE</scope>
    <source>
        <strain evidence="9">AvaginalisLFYP127</strain>
    </source>
</reference>
<evidence type="ECO:0000256" key="3">
    <source>
        <dbReference type="ARBA" id="ARBA00022980"/>
    </source>
</evidence>
<dbReference type="InterPro" id="IPR020056">
    <property type="entry name" value="Rbsml_bL25/Gln-tRNA_synth_N"/>
</dbReference>
<dbReference type="HAMAP" id="MF_01334">
    <property type="entry name" value="Ribosomal_bL25_CTC"/>
    <property type="match status" value="1"/>
</dbReference>
<dbReference type="Pfam" id="PF14693">
    <property type="entry name" value="Ribosomal_TL5_C"/>
    <property type="match status" value="1"/>
</dbReference>
<organism evidence="9">
    <name type="scientific">Anaerococcus vaginalis</name>
    <dbReference type="NCBI Taxonomy" id="33037"/>
    <lineage>
        <taxon>Bacteria</taxon>
        <taxon>Bacillati</taxon>
        <taxon>Bacillota</taxon>
        <taxon>Tissierellia</taxon>
        <taxon>Tissierellales</taxon>
        <taxon>Peptoniphilaceae</taxon>
        <taxon>Anaerococcus</taxon>
    </lineage>
</organism>
<dbReference type="NCBIfam" id="TIGR00731">
    <property type="entry name" value="bL25_bact_ctc"/>
    <property type="match status" value="1"/>
</dbReference>
<dbReference type="PANTHER" id="PTHR33284:SF1">
    <property type="entry name" value="RIBOSOMAL PROTEIN L25_GLN-TRNA SYNTHETASE, ANTI-CODON-BINDING DOMAIN-CONTAINING PROTEIN"/>
    <property type="match status" value="1"/>
</dbReference>
<evidence type="ECO:0000256" key="5">
    <source>
        <dbReference type="HAMAP-Rule" id="MF_01334"/>
    </source>
</evidence>
<dbReference type="InterPro" id="IPR011035">
    <property type="entry name" value="Ribosomal_bL25/Gln-tRNA_synth"/>
</dbReference>
<evidence type="ECO:0000259" key="8">
    <source>
        <dbReference type="Pfam" id="PF14693"/>
    </source>
</evidence>
<evidence type="ECO:0000259" key="7">
    <source>
        <dbReference type="Pfam" id="PF01386"/>
    </source>
</evidence>
<evidence type="ECO:0000256" key="6">
    <source>
        <dbReference type="SAM" id="MobiDB-lite"/>
    </source>
</evidence>
<dbReference type="InterPro" id="IPR020930">
    <property type="entry name" value="Ribosomal_uL5_bac-type"/>
</dbReference>